<gene>
    <name evidence="2" type="ORF">S03H2_70026</name>
</gene>
<dbReference type="GO" id="GO:0022857">
    <property type="term" value="F:transmembrane transporter activity"/>
    <property type="evidence" value="ECO:0007669"/>
    <property type="project" value="TreeGrafter"/>
</dbReference>
<dbReference type="PANTHER" id="PTHR24220">
    <property type="entry name" value="IMPORT ATP-BINDING PROTEIN"/>
    <property type="match status" value="1"/>
</dbReference>
<dbReference type="SUPFAM" id="SSF52540">
    <property type="entry name" value="P-loop containing nucleoside triphosphate hydrolases"/>
    <property type="match status" value="1"/>
</dbReference>
<dbReference type="GO" id="GO:0005524">
    <property type="term" value="F:ATP binding"/>
    <property type="evidence" value="ECO:0007669"/>
    <property type="project" value="InterPro"/>
</dbReference>
<dbReference type="EMBL" id="BARU01046417">
    <property type="protein sequence ID" value="GAI01687.1"/>
    <property type="molecule type" value="Genomic_DNA"/>
</dbReference>
<reference evidence="2" key="1">
    <citation type="journal article" date="2014" name="Front. Microbiol.">
        <title>High frequency of phylogenetically diverse reductive dehalogenase-homologous genes in deep subseafloor sedimentary metagenomes.</title>
        <authorList>
            <person name="Kawai M."/>
            <person name="Futagami T."/>
            <person name="Toyoda A."/>
            <person name="Takaki Y."/>
            <person name="Nishi S."/>
            <person name="Hori S."/>
            <person name="Arai W."/>
            <person name="Tsubouchi T."/>
            <person name="Morono Y."/>
            <person name="Uchiyama I."/>
            <person name="Ito T."/>
            <person name="Fujiyama A."/>
            <person name="Inagaki F."/>
            <person name="Takami H."/>
        </authorList>
    </citation>
    <scope>NUCLEOTIDE SEQUENCE</scope>
    <source>
        <strain evidence="2">Expedition CK06-06</strain>
    </source>
</reference>
<sequence>MGNYKIVIEDLIHIYKGPVETVALRGIDLKIKNDESVCIVGKSGTGKSTLLHCLAGLLVPSSGKIFLDDEDITKYSINQLVALRRDKIGLVYQNFNLIDFLTVD</sequence>
<dbReference type="Pfam" id="PF00005">
    <property type="entry name" value="ABC_tran"/>
    <property type="match status" value="1"/>
</dbReference>
<dbReference type="Gene3D" id="3.40.50.300">
    <property type="entry name" value="P-loop containing nucleotide triphosphate hydrolases"/>
    <property type="match status" value="1"/>
</dbReference>
<dbReference type="InterPro" id="IPR015854">
    <property type="entry name" value="ABC_transpr_LolD-like"/>
</dbReference>
<dbReference type="InterPro" id="IPR027417">
    <property type="entry name" value="P-loop_NTPase"/>
</dbReference>
<feature type="domain" description="ABC transporter" evidence="1">
    <location>
        <begin position="24"/>
        <end position="103"/>
    </location>
</feature>
<dbReference type="GO" id="GO:0005886">
    <property type="term" value="C:plasma membrane"/>
    <property type="evidence" value="ECO:0007669"/>
    <property type="project" value="TreeGrafter"/>
</dbReference>
<evidence type="ECO:0000313" key="2">
    <source>
        <dbReference type="EMBL" id="GAI01687.1"/>
    </source>
</evidence>
<feature type="non-terminal residue" evidence="2">
    <location>
        <position position="104"/>
    </location>
</feature>
<dbReference type="InterPro" id="IPR003439">
    <property type="entry name" value="ABC_transporter-like_ATP-bd"/>
</dbReference>
<evidence type="ECO:0000259" key="1">
    <source>
        <dbReference type="Pfam" id="PF00005"/>
    </source>
</evidence>
<proteinExistence type="predicted"/>
<dbReference type="AlphaFoldDB" id="X1K3U8"/>
<protein>
    <recommendedName>
        <fullName evidence="1">ABC transporter domain-containing protein</fullName>
    </recommendedName>
</protein>
<dbReference type="GO" id="GO:0016887">
    <property type="term" value="F:ATP hydrolysis activity"/>
    <property type="evidence" value="ECO:0007669"/>
    <property type="project" value="InterPro"/>
</dbReference>
<name>X1K3U8_9ZZZZ</name>
<comment type="caution">
    <text evidence="2">The sequence shown here is derived from an EMBL/GenBank/DDBJ whole genome shotgun (WGS) entry which is preliminary data.</text>
</comment>
<organism evidence="2">
    <name type="scientific">marine sediment metagenome</name>
    <dbReference type="NCBI Taxonomy" id="412755"/>
    <lineage>
        <taxon>unclassified sequences</taxon>
        <taxon>metagenomes</taxon>
        <taxon>ecological metagenomes</taxon>
    </lineage>
</organism>
<accession>X1K3U8</accession>